<feature type="compositionally biased region" description="Basic and acidic residues" evidence="6">
    <location>
        <begin position="66"/>
        <end position="78"/>
    </location>
</feature>
<accession>A0ABR0XJQ4</accession>
<dbReference type="InterPro" id="IPR011009">
    <property type="entry name" value="Kinase-like_dom_sf"/>
</dbReference>
<evidence type="ECO:0000256" key="6">
    <source>
        <dbReference type="SAM" id="MobiDB-lite"/>
    </source>
</evidence>
<feature type="compositionally biased region" description="Polar residues" evidence="6">
    <location>
        <begin position="369"/>
        <end position="382"/>
    </location>
</feature>
<feature type="compositionally biased region" description="Polar residues" evidence="6">
    <location>
        <begin position="93"/>
        <end position="121"/>
    </location>
</feature>
<keyword evidence="5" id="KW-0067">ATP-binding</keyword>
<dbReference type="InterPro" id="IPR017441">
    <property type="entry name" value="Protein_kinase_ATP_BS"/>
</dbReference>
<dbReference type="Gene3D" id="3.30.200.20">
    <property type="entry name" value="Phosphorylase Kinase, domain 1"/>
    <property type="match status" value="1"/>
</dbReference>
<evidence type="ECO:0000313" key="9">
    <source>
        <dbReference type="Proteomes" id="UP001318860"/>
    </source>
</evidence>
<keyword evidence="3" id="KW-0472">Membrane</keyword>
<keyword evidence="9" id="KW-1185">Reference proteome</keyword>
<organism evidence="8 9">
    <name type="scientific">Rehmannia glutinosa</name>
    <name type="common">Chinese foxglove</name>
    <dbReference type="NCBI Taxonomy" id="99300"/>
    <lineage>
        <taxon>Eukaryota</taxon>
        <taxon>Viridiplantae</taxon>
        <taxon>Streptophyta</taxon>
        <taxon>Embryophyta</taxon>
        <taxon>Tracheophyta</taxon>
        <taxon>Spermatophyta</taxon>
        <taxon>Magnoliopsida</taxon>
        <taxon>eudicotyledons</taxon>
        <taxon>Gunneridae</taxon>
        <taxon>Pentapetalae</taxon>
        <taxon>asterids</taxon>
        <taxon>lamiids</taxon>
        <taxon>Lamiales</taxon>
        <taxon>Orobanchaceae</taxon>
        <taxon>Rehmannieae</taxon>
        <taxon>Rehmannia</taxon>
    </lineage>
</organism>
<dbReference type="Proteomes" id="UP001318860">
    <property type="component" value="Unassembled WGS sequence"/>
</dbReference>
<evidence type="ECO:0000256" key="1">
    <source>
        <dbReference type="ARBA" id="ARBA00004193"/>
    </source>
</evidence>
<evidence type="ECO:0000256" key="3">
    <source>
        <dbReference type="ARBA" id="ARBA00023136"/>
    </source>
</evidence>
<feature type="domain" description="Protein kinase" evidence="7">
    <location>
        <begin position="142"/>
        <end position="382"/>
    </location>
</feature>
<feature type="binding site" evidence="5">
    <location>
        <position position="171"/>
    </location>
    <ligand>
        <name>ATP</name>
        <dbReference type="ChEBI" id="CHEBI:30616"/>
    </ligand>
</feature>
<dbReference type="PROSITE" id="PS50011">
    <property type="entry name" value="PROTEIN_KINASE_DOM"/>
    <property type="match status" value="1"/>
</dbReference>
<dbReference type="Pfam" id="PF00069">
    <property type="entry name" value="Pkinase"/>
    <property type="match status" value="1"/>
</dbReference>
<evidence type="ECO:0000256" key="2">
    <source>
        <dbReference type="ARBA" id="ARBA00022527"/>
    </source>
</evidence>
<comment type="subcellular location">
    <subcellularLocation>
        <location evidence="1">Cell membrane</location>
        <topology evidence="1">Lipid-anchor</topology>
    </subcellularLocation>
</comment>
<evidence type="ECO:0000313" key="8">
    <source>
        <dbReference type="EMBL" id="KAK6159309.1"/>
    </source>
</evidence>
<proteinExistence type="predicted"/>
<keyword evidence="2" id="KW-0418">Kinase</keyword>
<feature type="region of interest" description="Disordered" evidence="6">
    <location>
        <begin position="48"/>
        <end position="121"/>
    </location>
</feature>
<keyword evidence="5" id="KW-0547">Nucleotide-binding</keyword>
<dbReference type="PANTHER" id="PTHR47985:SF41">
    <property type="entry name" value="SERINE_THREONINE-PROTEIN KINASE PBL5-RELATED"/>
    <property type="match status" value="1"/>
</dbReference>
<comment type="caution">
    <text evidence="8">The sequence shown here is derived from an EMBL/GenBank/DDBJ whole genome shotgun (WGS) entry which is preliminary data.</text>
</comment>
<dbReference type="EMBL" id="JABTTQ020000004">
    <property type="protein sequence ID" value="KAK6159309.1"/>
    <property type="molecule type" value="Genomic_DNA"/>
</dbReference>
<dbReference type="Gene3D" id="1.10.510.10">
    <property type="entry name" value="Transferase(Phosphotransferase) domain 1"/>
    <property type="match status" value="1"/>
</dbReference>
<feature type="region of interest" description="Disordered" evidence="6">
    <location>
        <begin position="346"/>
        <end position="382"/>
    </location>
</feature>
<sequence>MSLPNARPHRINDASFPSFHFLRTTTVDCEEKSGARIAFHRLGESSIDKKPYRKKTNNSNNNNRCRGYDDHGRQRPQDFSKVSSHKFVKEEQPQVSSHSTVENRASAGDSSLRPNTDTEETNQFNKARRFKLCELIAATEDFKEDYFLGEGGFGKVYKGQLQDTGEIVAIKQLDRNGCQGMREFVVEVLTLSHCEHPNLVKLIGYCAEGDQRLLVYEYMPLGSLEDHLHGPRHKKKVLDWNIRIKIAAGAAEGLEYLHNQIKPPIIYRDLKRAFDTRRSGAEQNLVEWIDDDEHSLRSQYPMRGLYQALAISAMCIQEQPNLRPAIKDIVSALKYLAAQTYDPKIHTIQSPGGSHSSRSLKTDDEEKFTSSGFGSESTKSME</sequence>
<dbReference type="SUPFAM" id="SSF56112">
    <property type="entry name" value="Protein kinase-like (PK-like)"/>
    <property type="match status" value="1"/>
</dbReference>
<keyword evidence="2" id="KW-0808">Transferase</keyword>
<dbReference type="PROSITE" id="PS00107">
    <property type="entry name" value="PROTEIN_KINASE_ATP"/>
    <property type="match status" value="1"/>
</dbReference>
<gene>
    <name evidence="8" type="ORF">DH2020_006623</name>
</gene>
<evidence type="ECO:0000256" key="5">
    <source>
        <dbReference type="PROSITE-ProRule" id="PRU10141"/>
    </source>
</evidence>
<keyword evidence="2" id="KW-0723">Serine/threonine-protein kinase</keyword>
<feature type="compositionally biased region" description="Polar residues" evidence="6">
    <location>
        <begin position="347"/>
        <end position="359"/>
    </location>
</feature>
<keyword evidence="4" id="KW-0449">Lipoprotein</keyword>
<dbReference type="InterPro" id="IPR000719">
    <property type="entry name" value="Prot_kinase_dom"/>
</dbReference>
<protein>
    <recommendedName>
        <fullName evidence="7">Protein kinase domain-containing protein</fullName>
    </recommendedName>
</protein>
<evidence type="ECO:0000256" key="4">
    <source>
        <dbReference type="ARBA" id="ARBA00023288"/>
    </source>
</evidence>
<evidence type="ECO:0000259" key="7">
    <source>
        <dbReference type="PROSITE" id="PS50011"/>
    </source>
</evidence>
<reference evidence="8 9" key="1">
    <citation type="journal article" date="2021" name="Comput. Struct. Biotechnol. J.">
        <title>De novo genome assembly of the potent medicinal plant Rehmannia glutinosa using nanopore technology.</title>
        <authorList>
            <person name="Ma L."/>
            <person name="Dong C."/>
            <person name="Song C."/>
            <person name="Wang X."/>
            <person name="Zheng X."/>
            <person name="Niu Y."/>
            <person name="Chen S."/>
            <person name="Feng W."/>
        </authorList>
    </citation>
    <scope>NUCLEOTIDE SEQUENCE [LARGE SCALE GENOMIC DNA]</scope>
    <source>
        <strain evidence="8">DH-2019</strain>
    </source>
</reference>
<name>A0ABR0XJQ4_REHGL</name>
<dbReference type="PANTHER" id="PTHR47985">
    <property type="entry name" value="OS07G0668900 PROTEIN"/>
    <property type="match status" value="1"/>
</dbReference>